<dbReference type="InterPro" id="IPR011333">
    <property type="entry name" value="SKP1/BTB/POZ_sf"/>
</dbReference>
<accession>W7HNF6</accession>
<dbReference type="Proteomes" id="UP000024837">
    <property type="component" value="Unassembled WGS sequence"/>
</dbReference>
<evidence type="ECO:0000313" key="2">
    <source>
        <dbReference type="EMBL" id="EWC44684.1"/>
    </source>
</evidence>
<dbReference type="EMBL" id="KI966436">
    <property type="protein sequence ID" value="EWC44684.1"/>
    <property type="molecule type" value="Genomic_DNA"/>
</dbReference>
<dbReference type="OrthoDB" id="6359816at2759"/>
<dbReference type="Gene3D" id="3.30.710.10">
    <property type="entry name" value="Potassium Channel Kv1.1, Chain A"/>
    <property type="match status" value="1"/>
</dbReference>
<dbReference type="AlphaFoldDB" id="W7HNF6"/>
<dbReference type="PROSITE" id="PS50097">
    <property type="entry name" value="BTB"/>
    <property type="match status" value="1"/>
</dbReference>
<dbReference type="InterPro" id="IPR000210">
    <property type="entry name" value="BTB/POZ_dom"/>
</dbReference>
<evidence type="ECO:0000313" key="3">
    <source>
        <dbReference type="Proteomes" id="UP000024837"/>
    </source>
</evidence>
<dbReference type="PANTHER" id="PTHR24410:SF23">
    <property type="entry name" value="BTB DOMAIN-CONTAINING PROTEIN-RELATED"/>
    <property type="match status" value="1"/>
</dbReference>
<protein>
    <recommendedName>
        <fullName evidence="1">BTB domain-containing protein</fullName>
    </recommendedName>
</protein>
<feature type="domain" description="BTB" evidence="1">
    <location>
        <begin position="31"/>
        <end position="104"/>
    </location>
</feature>
<name>W7HNF6_9PEZI</name>
<dbReference type="HOGENOM" id="CLU_1073734_0_0_1"/>
<dbReference type="PANTHER" id="PTHR24410">
    <property type="entry name" value="HL07962P-RELATED"/>
    <property type="match status" value="1"/>
</dbReference>
<keyword evidence="3" id="KW-1185">Reference proteome</keyword>
<sequence length="259" mass="29629">MGAGVPDSVTAAPVTLKLPGFPKPLEDPRFSDITVHVGRWGYNTTPTEYRLHRVLLCERSVYFERLIGDIFEWSDNIVTLPDIPPNAFDIIVRFIYTGEYTHDDKKAGALQEFTDIYQAAEYLSIPDLTTKLLDIILKKVDDVEDQLHFEFVVAMLDMFARKPYHENMLEKVVQRLLKRVDLLAWMAEDEFKRVLNRHGVIGRLILENIRLAELKPLPTISANDCKPNVFCSKCKIKKPVAGRSKMYSLPLACGHRVLV</sequence>
<dbReference type="InterPro" id="IPR051481">
    <property type="entry name" value="BTB-POZ/Galectin-3-binding"/>
</dbReference>
<gene>
    <name evidence="2" type="ORF">DRE_06580</name>
</gene>
<organism evidence="2 3">
    <name type="scientific">Drechslerella stenobrocha 248</name>
    <dbReference type="NCBI Taxonomy" id="1043628"/>
    <lineage>
        <taxon>Eukaryota</taxon>
        <taxon>Fungi</taxon>
        <taxon>Dikarya</taxon>
        <taxon>Ascomycota</taxon>
        <taxon>Pezizomycotina</taxon>
        <taxon>Orbiliomycetes</taxon>
        <taxon>Orbiliales</taxon>
        <taxon>Orbiliaceae</taxon>
        <taxon>Drechslerella</taxon>
    </lineage>
</organism>
<dbReference type="Pfam" id="PF00651">
    <property type="entry name" value="BTB"/>
    <property type="match status" value="1"/>
</dbReference>
<dbReference type="SUPFAM" id="SSF54695">
    <property type="entry name" value="POZ domain"/>
    <property type="match status" value="1"/>
</dbReference>
<proteinExistence type="predicted"/>
<dbReference type="CDD" id="cd18186">
    <property type="entry name" value="BTB_POZ_ZBTB_KLHL-like"/>
    <property type="match status" value="1"/>
</dbReference>
<dbReference type="SMART" id="SM00225">
    <property type="entry name" value="BTB"/>
    <property type="match status" value="1"/>
</dbReference>
<reference evidence="2 3" key="1">
    <citation type="submission" date="2013-05" db="EMBL/GenBank/DDBJ databases">
        <title>Drechslerella stenobrocha genome reveals carnivorous origination and mechanical trapping mechanism of predatory fungi.</title>
        <authorList>
            <person name="Liu X."/>
            <person name="Zhang W."/>
            <person name="Liu K."/>
        </authorList>
    </citation>
    <scope>NUCLEOTIDE SEQUENCE [LARGE SCALE GENOMIC DNA]</scope>
    <source>
        <strain evidence="2 3">248</strain>
    </source>
</reference>
<evidence type="ECO:0000259" key="1">
    <source>
        <dbReference type="PROSITE" id="PS50097"/>
    </source>
</evidence>